<organism evidence="1 2">
    <name type="scientific">Rhizobium puerariae</name>
    <dbReference type="NCBI Taxonomy" id="1585791"/>
    <lineage>
        <taxon>Bacteria</taxon>
        <taxon>Pseudomonadati</taxon>
        <taxon>Pseudomonadota</taxon>
        <taxon>Alphaproteobacteria</taxon>
        <taxon>Hyphomicrobiales</taxon>
        <taxon>Rhizobiaceae</taxon>
        <taxon>Rhizobium/Agrobacterium group</taxon>
        <taxon>Rhizobium</taxon>
    </lineage>
</organism>
<reference evidence="1 2" key="1">
    <citation type="submission" date="2024-09" db="EMBL/GenBank/DDBJ databases">
        <authorList>
            <person name="Sun Q."/>
            <person name="Mori K."/>
        </authorList>
    </citation>
    <scope>NUCLEOTIDE SEQUENCE [LARGE SCALE GENOMIC DNA]</scope>
    <source>
        <strain evidence="1 2">TBRC 4938</strain>
    </source>
</reference>
<keyword evidence="2" id="KW-1185">Reference proteome</keyword>
<comment type="caution">
    <text evidence="1">The sequence shown here is derived from an EMBL/GenBank/DDBJ whole genome shotgun (WGS) entry which is preliminary data.</text>
</comment>
<accession>A0ABV6AC45</accession>
<dbReference type="EMBL" id="JBHMAA010000002">
    <property type="protein sequence ID" value="MFB9947407.1"/>
    <property type="molecule type" value="Genomic_DNA"/>
</dbReference>
<protein>
    <submittedName>
        <fullName evidence="1">Uncharacterized protein</fullName>
    </submittedName>
</protein>
<gene>
    <name evidence="1" type="ORF">ACFFP0_01035</name>
</gene>
<sequence length="79" mass="9020">MKTIEDLVTSAKTIHDRYAAGRMEREIVRQWVLGLAAYPEPYGGQVREACAWFRPSRDGMDPVELKIADLAKLQAIYRP</sequence>
<evidence type="ECO:0000313" key="2">
    <source>
        <dbReference type="Proteomes" id="UP001589692"/>
    </source>
</evidence>
<proteinExistence type="predicted"/>
<dbReference type="Proteomes" id="UP001589692">
    <property type="component" value="Unassembled WGS sequence"/>
</dbReference>
<dbReference type="RefSeq" id="WP_377254781.1">
    <property type="nucleotide sequence ID" value="NZ_JBHMAA010000002.1"/>
</dbReference>
<name>A0ABV6AC45_9HYPH</name>
<evidence type="ECO:0000313" key="1">
    <source>
        <dbReference type="EMBL" id="MFB9947407.1"/>
    </source>
</evidence>